<gene>
    <name evidence="2" type="ORF">EHLA_3229</name>
</gene>
<feature type="transmembrane region" description="Helical" evidence="1">
    <location>
        <begin position="63"/>
        <end position="84"/>
    </location>
</feature>
<name>A0A285PX31_9FIRM</name>
<evidence type="ECO:0008006" key="4">
    <source>
        <dbReference type="Google" id="ProtNLM"/>
    </source>
</evidence>
<protein>
    <recommendedName>
        <fullName evidence="4">Pilus assembly protein</fullName>
    </recommendedName>
</protein>
<keyword evidence="3" id="KW-1185">Reference proteome</keyword>
<keyword evidence="1" id="KW-0812">Transmembrane</keyword>
<reference evidence="3" key="1">
    <citation type="submission" date="2017-09" db="EMBL/GenBank/DDBJ databases">
        <authorList>
            <person name="Shetty A S."/>
        </authorList>
    </citation>
    <scope>NUCLEOTIDE SEQUENCE [LARGE SCALE GENOMIC DNA]</scope>
</reference>
<dbReference type="AlphaFoldDB" id="A0A285PX31"/>
<dbReference type="Proteomes" id="UP000217549">
    <property type="component" value="Chromosome I"/>
</dbReference>
<evidence type="ECO:0000313" key="2">
    <source>
        <dbReference type="EMBL" id="SOB73777.1"/>
    </source>
</evidence>
<evidence type="ECO:0000256" key="1">
    <source>
        <dbReference type="SAM" id="Phobius"/>
    </source>
</evidence>
<dbReference type="EMBL" id="LT907978">
    <property type="protein sequence ID" value="SOB73777.1"/>
    <property type="molecule type" value="Genomic_DNA"/>
</dbReference>
<keyword evidence="1" id="KW-1133">Transmembrane helix</keyword>
<evidence type="ECO:0000313" key="3">
    <source>
        <dbReference type="Proteomes" id="UP000217549"/>
    </source>
</evidence>
<organism evidence="2 3">
    <name type="scientific">Anaerobutyricum hallii</name>
    <dbReference type="NCBI Taxonomy" id="39488"/>
    <lineage>
        <taxon>Bacteria</taxon>
        <taxon>Bacillati</taxon>
        <taxon>Bacillota</taxon>
        <taxon>Clostridia</taxon>
        <taxon>Lachnospirales</taxon>
        <taxon>Lachnospiraceae</taxon>
        <taxon>Anaerobutyricum</taxon>
    </lineage>
</organism>
<accession>A0A285PX31</accession>
<sequence>MLFLRHIIKNSFLGMCNVLCSKNKLIGKEKPLQARVERWILLKRNRASCFGSSRASITVETSLVFPVFICVLCCFMALAQMVLIETEVHYAASQTAKVCAQKAVVQQPQNARGVFFSIYEGGSLCENLIDGGKRGISIHSTLLEGEQLQIKAAYTLKVPVPFFSGLRFRKKTTVKRRIFSGYVKHWGEYEEAGDNQIVYVAENGVVYHKDSSCSHICLKITGSAAIQEVLHSSKYAACEKCIKKGKNPSALFVTAYGDCYHSTLGCSGLKRTIKAVKLKDVGNLRPCSRCASRR</sequence>
<dbReference type="KEGG" id="ehl:EHLA_3229"/>
<keyword evidence="1" id="KW-0472">Membrane</keyword>
<proteinExistence type="predicted"/>